<dbReference type="HAMAP" id="MF_01416">
    <property type="entry name" value="ATP_synth_delta_bact"/>
    <property type="match status" value="1"/>
</dbReference>
<keyword evidence="6 8" id="KW-0139">CF(1)</keyword>
<comment type="subcellular location">
    <subcellularLocation>
        <location evidence="8">Cell membrane</location>
        <topology evidence="8">Peripheral membrane protein</topology>
    </subcellularLocation>
    <subcellularLocation>
        <location evidence="1">Membrane</location>
    </subcellularLocation>
</comment>
<dbReference type="PANTHER" id="PTHR11910">
    <property type="entry name" value="ATP SYNTHASE DELTA CHAIN"/>
    <property type="match status" value="1"/>
</dbReference>
<evidence type="ECO:0000256" key="8">
    <source>
        <dbReference type="HAMAP-Rule" id="MF_01416"/>
    </source>
</evidence>
<dbReference type="PROSITE" id="PS00389">
    <property type="entry name" value="ATPASE_DELTA"/>
    <property type="match status" value="1"/>
</dbReference>
<name>A0ABV9DCJ9_9MICO</name>
<proteinExistence type="inferred from homology"/>
<dbReference type="Pfam" id="PF00213">
    <property type="entry name" value="OSCP"/>
    <property type="match status" value="1"/>
</dbReference>
<evidence type="ECO:0000313" key="9">
    <source>
        <dbReference type="EMBL" id="MFC4555969.1"/>
    </source>
</evidence>
<comment type="function">
    <text evidence="8">This protein is part of the stalk that links CF(0) to CF(1). It either transmits conformational changes from CF(0) to CF(1) or is implicated in proton conduction.</text>
</comment>
<comment type="function">
    <text evidence="8">F(1)F(0) ATP synthase produces ATP from ADP in the presence of a proton or sodium gradient. F-type ATPases consist of two structural domains, F(1) containing the extramembraneous catalytic core and F(0) containing the membrane proton channel, linked together by a central stalk and a peripheral stalk. During catalysis, ATP synthesis in the catalytic domain of F(1) is coupled via a rotary mechanism of the central stalk subunits to proton translocation.</text>
</comment>
<keyword evidence="4 8" id="KW-0406">Ion transport</keyword>
<evidence type="ECO:0000256" key="1">
    <source>
        <dbReference type="ARBA" id="ARBA00004370"/>
    </source>
</evidence>
<dbReference type="NCBIfam" id="NF009967">
    <property type="entry name" value="PRK13430.1"/>
    <property type="match status" value="1"/>
</dbReference>
<dbReference type="RefSeq" id="WP_122823408.1">
    <property type="nucleotide sequence ID" value="NZ_CP033325.1"/>
</dbReference>
<comment type="similarity">
    <text evidence="8">Belongs to the ATPase delta chain family.</text>
</comment>
<protein>
    <recommendedName>
        <fullName evidence="8">ATP synthase subunit delta</fullName>
    </recommendedName>
    <alternativeName>
        <fullName evidence="8">ATP synthase F(1) sector subunit delta</fullName>
    </alternativeName>
    <alternativeName>
        <fullName evidence="8">F-type ATPase subunit delta</fullName>
        <shortName evidence="8">F-ATPase subunit delta</shortName>
    </alternativeName>
</protein>
<dbReference type="Proteomes" id="UP001595955">
    <property type="component" value="Unassembled WGS sequence"/>
</dbReference>
<reference evidence="10" key="1">
    <citation type="journal article" date="2019" name="Int. J. Syst. Evol. Microbiol.">
        <title>The Global Catalogue of Microorganisms (GCM) 10K type strain sequencing project: providing services to taxonomists for standard genome sequencing and annotation.</title>
        <authorList>
            <consortium name="The Broad Institute Genomics Platform"/>
            <consortium name="The Broad Institute Genome Sequencing Center for Infectious Disease"/>
            <person name="Wu L."/>
            <person name="Ma J."/>
        </authorList>
    </citation>
    <scope>NUCLEOTIDE SEQUENCE [LARGE SCALE GENOMIC DNA]</scope>
    <source>
        <strain evidence="10">JCM 3369</strain>
    </source>
</reference>
<evidence type="ECO:0000256" key="4">
    <source>
        <dbReference type="ARBA" id="ARBA00023065"/>
    </source>
</evidence>
<dbReference type="InterPro" id="IPR020781">
    <property type="entry name" value="ATPase_OSCP/d_CS"/>
</dbReference>
<keyword evidence="5 8" id="KW-0472">Membrane</keyword>
<comment type="caution">
    <text evidence="9">The sequence shown here is derived from an EMBL/GenBank/DDBJ whole genome shotgun (WGS) entry which is preliminary data.</text>
</comment>
<keyword evidence="2 8" id="KW-0813">Transport</keyword>
<evidence type="ECO:0000256" key="2">
    <source>
        <dbReference type="ARBA" id="ARBA00022448"/>
    </source>
</evidence>
<dbReference type="NCBIfam" id="TIGR01145">
    <property type="entry name" value="ATP_synt_delta"/>
    <property type="match status" value="1"/>
</dbReference>
<gene>
    <name evidence="8" type="primary">atpH</name>
    <name evidence="9" type="ORF">ACFO3F_11980</name>
</gene>
<dbReference type="InterPro" id="IPR000711">
    <property type="entry name" value="ATPase_OSCP/dsu"/>
</dbReference>
<accession>A0ABV9DCJ9</accession>
<evidence type="ECO:0000313" key="10">
    <source>
        <dbReference type="Proteomes" id="UP001595955"/>
    </source>
</evidence>
<keyword evidence="3 8" id="KW-0375">Hydrogen ion transport</keyword>
<evidence type="ECO:0000256" key="3">
    <source>
        <dbReference type="ARBA" id="ARBA00022781"/>
    </source>
</evidence>
<keyword evidence="7 8" id="KW-0066">ATP synthesis</keyword>
<dbReference type="EMBL" id="JBHSGF010000008">
    <property type="protein sequence ID" value="MFC4555969.1"/>
    <property type="molecule type" value="Genomic_DNA"/>
</dbReference>
<evidence type="ECO:0000256" key="7">
    <source>
        <dbReference type="ARBA" id="ARBA00023310"/>
    </source>
</evidence>
<sequence>MRATSQTSVAAASERWEPVLRASGERARQFGEQLFAVADTLGESASLRRALGDPARDGEDKSRLVASLFGARVEPEVVDLLGGLVRSRWSSDEDLTEALEELGASSVLAAAQSRGELVQVEEEIFLVDRLLARERDLRLALSDMEVAPQRRLALAGTVLGARVLPETRLLVERIVLVRRESSLTSALRRVGQLAAARRSRLVATVTAAAPLSHAQEERLAEILRRAYGQAVQVNVGIDPAVMGGIRVEIGADVIDGTVLARLQDAQRRFAG</sequence>
<organism evidence="9 10">
    <name type="scientific">Georgenia faecalis</name>
    <dbReference type="NCBI Taxonomy" id="2483799"/>
    <lineage>
        <taxon>Bacteria</taxon>
        <taxon>Bacillati</taxon>
        <taxon>Actinomycetota</taxon>
        <taxon>Actinomycetes</taxon>
        <taxon>Micrococcales</taxon>
        <taxon>Bogoriellaceae</taxon>
        <taxon>Georgenia</taxon>
    </lineage>
</organism>
<evidence type="ECO:0000256" key="6">
    <source>
        <dbReference type="ARBA" id="ARBA00023196"/>
    </source>
</evidence>
<evidence type="ECO:0000256" key="5">
    <source>
        <dbReference type="ARBA" id="ARBA00023136"/>
    </source>
</evidence>
<keyword evidence="8" id="KW-1003">Cell membrane</keyword>
<keyword evidence="10" id="KW-1185">Reference proteome</keyword>